<dbReference type="Gene3D" id="3.40.50.150">
    <property type="entry name" value="Vaccinia Virus protein VP39"/>
    <property type="match status" value="1"/>
</dbReference>
<evidence type="ECO:0000313" key="2">
    <source>
        <dbReference type="Proteomes" id="UP000006727"/>
    </source>
</evidence>
<dbReference type="EnsemblPlants" id="Pp3c10_13020V3.8">
    <property type="protein sequence ID" value="Pp3c10_13020V3.8"/>
    <property type="gene ID" value="Pp3c10_13020"/>
</dbReference>
<dbReference type="InParanoid" id="A0A7I4A1P1"/>
<sequence length="297" mass="32466">MVDSREDAAEERFGDAEEDAMACLGAFPTKVKVVEDAAEETLLLWAFRNPVSIKQHVYVSQGSLELQLDACGQVLHIMQAPSSVNMLGVTGGVMWDSGVVLAKLLEHAVDTQGLQLRGKKCVEIGAGCGLTGCVTALLGATVIMTDMSDRLRLLQKNVDENSYSLSKSHGSACVRGLLWGDQPDQEIVDPLPDFVLASDVIYNENVVPQLLHTLRSLTGSDTTVLLSGELRNDAVLECFFRLALEDFTIGRVLEADLHPDYCNPRVAVYVLVRKTETRFACLVAHELSPCHSREHLD</sequence>
<reference evidence="1 2" key="1">
    <citation type="journal article" date="2008" name="Science">
        <title>The Physcomitrella genome reveals evolutionary insights into the conquest of land by plants.</title>
        <authorList>
            <person name="Rensing S."/>
            <person name="Lang D."/>
            <person name="Zimmer A."/>
            <person name="Terry A."/>
            <person name="Salamov A."/>
            <person name="Shapiro H."/>
            <person name="Nishiyama T."/>
            <person name="Perroud P.-F."/>
            <person name="Lindquist E."/>
            <person name="Kamisugi Y."/>
            <person name="Tanahashi T."/>
            <person name="Sakakibara K."/>
            <person name="Fujita T."/>
            <person name="Oishi K."/>
            <person name="Shin-I T."/>
            <person name="Kuroki Y."/>
            <person name="Toyoda A."/>
            <person name="Suzuki Y."/>
            <person name="Hashimoto A."/>
            <person name="Yamaguchi K."/>
            <person name="Sugano A."/>
            <person name="Kohara Y."/>
            <person name="Fujiyama A."/>
            <person name="Anterola A."/>
            <person name="Aoki S."/>
            <person name="Ashton N."/>
            <person name="Barbazuk W.B."/>
            <person name="Barker E."/>
            <person name="Bennetzen J."/>
            <person name="Bezanilla M."/>
            <person name="Blankenship R."/>
            <person name="Cho S.H."/>
            <person name="Dutcher S."/>
            <person name="Estelle M."/>
            <person name="Fawcett J.A."/>
            <person name="Gundlach H."/>
            <person name="Hanada K."/>
            <person name="Heyl A."/>
            <person name="Hicks K.A."/>
            <person name="Hugh J."/>
            <person name="Lohr M."/>
            <person name="Mayer K."/>
            <person name="Melkozernov A."/>
            <person name="Murata T."/>
            <person name="Nelson D."/>
            <person name="Pils B."/>
            <person name="Prigge M."/>
            <person name="Reiss B."/>
            <person name="Renner T."/>
            <person name="Rombauts S."/>
            <person name="Rushton P."/>
            <person name="Sanderfoot A."/>
            <person name="Schween G."/>
            <person name="Shiu S.-H."/>
            <person name="Stueber K."/>
            <person name="Theodoulou F.L."/>
            <person name="Tu H."/>
            <person name="Van de Peer Y."/>
            <person name="Verrier P.J."/>
            <person name="Waters E."/>
            <person name="Wood A."/>
            <person name="Yang L."/>
            <person name="Cove D."/>
            <person name="Cuming A."/>
            <person name="Hasebe M."/>
            <person name="Lucas S."/>
            <person name="Mishler D.B."/>
            <person name="Reski R."/>
            <person name="Grigoriev I."/>
            <person name="Quatrano R.S."/>
            <person name="Boore J.L."/>
        </authorList>
    </citation>
    <scope>NUCLEOTIDE SEQUENCE [LARGE SCALE GENOMIC DNA]</scope>
    <source>
        <strain evidence="1 2">cv. Gransden 2004</strain>
    </source>
</reference>
<dbReference type="InterPro" id="IPR019410">
    <property type="entry name" value="Methyltransf_16"/>
</dbReference>
<name>A0A7I4A1P1_PHYPA</name>
<proteinExistence type="predicted"/>
<dbReference type="EMBL" id="ABEU02000010">
    <property type="status" value="NOT_ANNOTATED_CDS"/>
    <property type="molecule type" value="Genomic_DNA"/>
</dbReference>
<dbReference type="InterPro" id="IPR029063">
    <property type="entry name" value="SAM-dependent_MTases_sf"/>
</dbReference>
<dbReference type="AlphaFoldDB" id="A0A7I4A1P1"/>
<reference evidence="1" key="3">
    <citation type="submission" date="2020-12" db="UniProtKB">
        <authorList>
            <consortium name="EnsemblPlants"/>
        </authorList>
    </citation>
    <scope>IDENTIFICATION</scope>
</reference>
<evidence type="ECO:0000313" key="1">
    <source>
        <dbReference type="EnsemblPlants" id="Pp3c10_13020V3.8"/>
    </source>
</evidence>
<dbReference type="Gramene" id="Pp3c10_13020V3.8">
    <property type="protein sequence ID" value="Pp3c10_13020V3.8"/>
    <property type="gene ID" value="Pp3c10_13020"/>
</dbReference>
<reference evidence="1 2" key="2">
    <citation type="journal article" date="2018" name="Plant J.">
        <title>The Physcomitrella patens chromosome-scale assembly reveals moss genome structure and evolution.</title>
        <authorList>
            <person name="Lang D."/>
            <person name="Ullrich K.K."/>
            <person name="Murat F."/>
            <person name="Fuchs J."/>
            <person name="Jenkins J."/>
            <person name="Haas F.B."/>
            <person name="Piednoel M."/>
            <person name="Gundlach H."/>
            <person name="Van Bel M."/>
            <person name="Meyberg R."/>
            <person name="Vives C."/>
            <person name="Morata J."/>
            <person name="Symeonidi A."/>
            <person name="Hiss M."/>
            <person name="Muchero W."/>
            <person name="Kamisugi Y."/>
            <person name="Saleh O."/>
            <person name="Blanc G."/>
            <person name="Decker E.L."/>
            <person name="van Gessel N."/>
            <person name="Grimwood J."/>
            <person name="Hayes R.D."/>
            <person name="Graham S.W."/>
            <person name="Gunter L.E."/>
            <person name="McDaniel S.F."/>
            <person name="Hoernstein S.N.W."/>
            <person name="Larsson A."/>
            <person name="Li F.W."/>
            <person name="Perroud P.F."/>
            <person name="Phillips J."/>
            <person name="Ranjan P."/>
            <person name="Rokshar D.S."/>
            <person name="Rothfels C.J."/>
            <person name="Schneider L."/>
            <person name="Shu S."/>
            <person name="Stevenson D.W."/>
            <person name="Thummler F."/>
            <person name="Tillich M."/>
            <person name="Villarreal Aguilar J.C."/>
            <person name="Widiez T."/>
            <person name="Wong G.K."/>
            <person name="Wymore A."/>
            <person name="Zhang Y."/>
            <person name="Zimmer A.D."/>
            <person name="Quatrano R.S."/>
            <person name="Mayer K.F.X."/>
            <person name="Goodstein D."/>
            <person name="Casacuberta J.M."/>
            <person name="Vandepoele K."/>
            <person name="Reski R."/>
            <person name="Cuming A.C."/>
            <person name="Tuskan G.A."/>
            <person name="Maumus F."/>
            <person name="Salse J."/>
            <person name="Schmutz J."/>
            <person name="Rensing S.A."/>
        </authorList>
    </citation>
    <scope>NUCLEOTIDE SEQUENCE [LARGE SCALE GENOMIC DNA]</scope>
    <source>
        <strain evidence="1 2">cv. Gransden 2004</strain>
    </source>
</reference>
<gene>
    <name evidence="1" type="primary">LOC112287908</name>
</gene>
<dbReference type="SUPFAM" id="SSF53335">
    <property type="entry name" value="S-adenosyl-L-methionine-dependent methyltransferases"/>
    <property type="match status" value="1"/>
</dbReference>
<protein>
    <submittedName>
        <fullName evidence="1">Uncharacterized protein</fullName>
    </submittedName>
</protein>
<dbReference type="PANTHER" id="PTHR14614">
    <property type="entry name" value="HEPATOCELLULAR CARCINOMA-ASSOCIATED ANTIGEN"/>
    <property type="match status" value="1"/>
</dbReference>
<dbReference type="GO" id="GO:0008276">
    <property type="term" value="F:protein methyltransferase activity"/>
    <property type="evidence" value="ECO:0000318"/>
    <property type="project" value="GO_Central"/>
</dbReference>
<dbReference type="PANTHER" id="PTHR14614:SF109">
    <property type="entry name" value="RIBOSOMAL LYSINE N-METHYLTRANSFERASE 5"/>
    <property type="match status" value="1"/>
</dbReference>
<keyword evidence="2" id="KW-1185">Reference proteome</keyword>
<dbReference type="Pfam" id="PF10294">
    <property type="entry name" value="Methyltransf_16"/>
    <property type="match status" value="1"/>
</dbReference>
<dbReference type="OMA" id="HNAFVRH"/>
<dbReference type="Proteomes" id="UP000006727">
    <property type="component" value="Chromosome 10"/>
</dbReference>
<organism evidence="1 2">
    <name type="scientific">Physcomitrium patens</name>
    <name type="common">Spreading-leaved earth moss</name>
    <name type="synonym">Physcomitrella patens</name>
    <dbReference type="NCBI Taxonomy" id="3218"/>
    <lineage>
        <taxon>Eukaryota</taxon>
        <taxon>Viridiplantae</taxon>
        <taxon>Streptophyta</taxon>
        <taxon>Embryophyta</taxon>
        <taxon>Bryophyta</taxon>
        <taxon>Bryophytina</taxon>
        <taxon>Bryopsida</taxon>
        <taxon>Funariidae</taxon>
        <taxon>Funariales</taxon>
        <taxon>Funariaceae</taxon>
        <taxon>Physcomitrium</taxon>
    </lineage>
</organism>
<accession>A0A7I4A1P1</accession>